<dbReference type="PROSITE" id="PS01196">
    <property type="entry name" value="PEPT_TRNA_HYDROL_2"/>
    <property type="match status" value="1"/>
</dbReference>
<comment type="caution">
    <text evidence="10">The sequence shown here is derived from an EMBL/GenBank/DDBJ whole genome shotgun (WGS) entry which is preliminary data.</text>
</comment>
<comment type="subcellular location">
    <subcellularLocation>
        <location evidence="7">Cytoplasm</location>
    </subcellularLocation>
</comment>
<dbReference type="HAMAP" id="MF_00083">
    <property type="entry name" value="Pept_tRNA_hydro_bact"/>
    <property type="match status" value="1"/>
</dbReference>
<dbReference type="Gene3D" id="3.40.50.1470">
    <property type="entry name" value="Peptidyl-tRNA hydrolase"/>
    <property type="match status" value="1"/>
</dbReference>
<evidence type="ECO:0000256" key="6">
    <source>
        <dbReference type="ARBA" id="ARBA00050038"/>
    </source>
</evidence>
<comment type="subunit">
    <text evidence="7">Monomer.</text>
</comment>
<sequence>MKMVVGLGNPGSQYEKTKHNIGFMVIDAIADTVTHTPWREDMKALVCTFTLDGEKIMLVKPQTFMNASGEAVGPLMRYYKLDPSDVFCVYDDMDLPVGKIRIRPNGSAGGHNGIKSLLAHIGSDGFPHFRFGIGRPLPQWTVVDHVLAPFPEDQQEKVKDGIVAMAKAVLGTLEVGIDKGMNLYNPKRRAPRR</sequence>
<evidence type="ECO:0000256" key="5">
    <source>
        <dbReference type="ARBA" id="ARBA00038063"/>
    </source>
</evidence>
<feature type="active site" description="Proton acceptor" evidence="7">
    <location>
        <position position="19"/>
    </location>
</feature>
<dbReference type="RefSeq" id="WP_205087649.1">
    <property type="nucleotide sequence ID" value="NZ_JACJLA010000005.1"/>
</dbReference>
<keyword evidence="11" id="KW-1185">Reference proteome</keyword>
<name>A0ABS2GEV5_9FIRM</name>
<evidence type="ECO:0000256" key="9">
    <source>
        <dbReference type="RuleBase" id="RU004320"/>
    </source>
</evidence>
<evidence type="ECO:0000256" key="1">
    <source>
        <dbReference type="ARBA" id="ARBA00013260"/>
    </source>
</evidence>
<dbReference type="SUPFAM" id="SSF53178">
    <property type="entry name" value="Peptidyl-tRNA hydrolase-like"/>
    <property type="match status" value="1"/>
</dbReference>
<dbReference type="NCBIfam" id="TIGR00447">
    <property type="entry name" value="pth"/>
    <property type="match status" value="1"/>
</dbReference>
<protein>
    <recommendedName>
        <fullName evidence="6 7">Peptidyl-tRNA hydrolase</fullName>
        <shortName evidence="7">Pth</shortName>
        <ecNumber evidence="1 7">3.1.1.29</ecNumber>
    </recommendedName>
</protein>
<reference evidence="10 11" key="1">
    <citation type="journal article" date="2021" name="Sci. Rep.">
        <title>The distribution of antibiotic resistance genes in chicken gut microbiota commensals.</title>
        <authorList>
            <person name="Juricova H."/>
            <person name="Matiasovicova J."/>
            <person name="Kubasova T."/>
            <person name="Cejkova D."/>
            <person name="Rychlik I."/>
        </authorList>
    </citation>
    <scope>NUCLEOTIDE SEQUENCE [LARGE SCALE GENOMIC DNA]</scope>
    <source>
        <strain evidence="10 11">An537</strain>
    </source>
</reference>
<gene>
    <name evidence="7" type="primary">pth</name>
    <name evidence="10" type="ORF">H6A01_04265</name>
</gene>
<keyword evidence="7" id="KW-0963">Cytoplasm</keyword>
<evidence type="ECO:0000256" key="4">
    <source>
        <dbReference type="ARBA" id="ARBA00022884"/>
    </source>
</evidence>
<dbReference type="InterPro" id="IPR036416">
    <property type="entry name" value="Pept_tRNA_hydro_sf"/>
</dbReference>
<evidence type="ECO:0000313" key="11">
    <source>
        <dbReference type="Proteomes" id="UP000707138"/>
    </source>
</evidence>
<dbReference type="InterPro" id="IPR001328">
    <property type="entry name" value="Pept_tRNA_hydro"/>
</dbReference>
<dbReference type="InterPro" id="IPR018171">
    <property type="entry name" value="Pept_tRNA_hydro_CS"/>
</dbReference>
<dbReference type="Proteomes" id="UP000707138">
    <property type="component" value="Unassembled WGS sequence"/>
</dbReference>
<organism evidence="10 11">
    <name type="scientific">Veillonella magna</name>
    <dbReference type="NCBI Taxonomy" id="464322"/>
    <lineage>
        <taxon>Bacteria</taxon>
        <taxon>Bacillati</taxon>
        <taxon>Bacillota</taxon>
        <taxon>Negativicutes</taxon>
        <taxon>Veillonellales</taxon>
        <taxon>Veillonellaceae</taxon>
        <taxon>Veillonella</taxon>
    </lineage>
</organism>
<evidence type="ECO:0000256" key="2">
    <source>
        <dbReference type="ARBA" id="ARBA00022555"/>
    </source>
</evidence>
<evidence type="ECO:0000313" key="10">
    <source>
        <dbReference type="EMBL" id="MBM6912541.1"/>
    </source>
</evidence>
<feature type="site" description="Discriminates between blocked and unblocked aminoacyl-tRNA" evidence="7">
    <location>
        <position position="9"/>
    </location>
</feature>
<keyword evidence="4 7" id="KW-0694">RNA-binding</keyword>
<dbReference type="PROSITE" id="PS01195">
    <property type="entry name" value="PEPT_TRNA_HYDROL_1"/>
    <property type="match status" value="1"/>
</dbReference>
<feature type="site" description="Stabilizes the basic form of H active site to accept a proton" evidence="7">
    <location>
        <position position="91"/>
    </location>
</feature>
<dbReference type="PANTHER" id="PTHR17224:SF1">
    <property type="entry name" value="PEPTIDYL-TRNA HYDROLASE"/>
    <property type="match status" value="1"/>
</dbReference>
<comment type="function">
    <text evidence="7">Catalyzes the release of premature peptidyl moieties from peptidyl-tRNA molecules trapped in stalled 50S ribosomal subunits, and thus maintains levels of free tRNAs and 50S ribosomes.</text>
</comment>
<dbReference type="EC" id="3.1.1.29" evidence="1 7"/>
<keyword evidence="2 7" id="KW-0820">tRNA-binding</keyword>
<dbReference type="EMBL" id="JACJLA010000005">
    <property type="protein sequence ID" value="MBM6912541.1"/>
    <property type="molecule type" value="Genomic_DNA"/>
</dbReference>
<keyword evidence="3 7" id="KW-0378">Hydrolase</keyword>
<dbReference type="PANTHER" id="PTHR17224">
    <property type="entry name" value="PEPTIDYL-TRNA HYDROLASE"/>
    <property type="match status" value="1"/>
</dbReference>
<feature type="binding site" evidence="7">
    <location>
        <position position="14"/>
    </location>
    <ligand>
        <name>tRNA</name>
        <dbReference type="ChEBI" id="CHEBI:17843"/>
    </ligand>
</feature>
<proteinExistence type="inferred from homology"/>
<dbReference type="Pfam" id="PF01195">
    <property type="entry name" value="Pept_tRNA_hydro"/>
    <property type="match status" value="1"/>
</dbReference>
<evidence type="ECO:0000256" key="8">
    <source>
        <dbReference type="RuleBase" id="RU000673"/>
    </source>
</evidence>
<dbReference type="CDD" id="cd00462">
    <property type="entry name" value="PTH"/>
    <property type="match status" value="1"/>
</dbReference>
<feature type="binding site" evidence="7">
    <location>
        <position position="64"/>
    </location>
    <ligand>
        <name>tRNA</name>
        <dbReference type="ChEBI" id="CHEBI:17843"/>
    </ligand>
</feature>
<evidence type="ECO:0000256" key="3">
    <source>
        <dbReference type="ARBA" id="ARBA00022801"/>
    </source>
</evidence>
<dbReference type="GO" id="GO:0004045">
    <property type="term" value="F:peptidyl-tRNA hydrolase activity"/>
    <property type="evidence" value="ECO:0007669"/>
    <property type="project" value="UniProtKB-EC"/>
</dbReference>
<feature type="binding site" evidence="7">
    <location>
        <position position="112"/>
    </location>
    <ligand>
        <name>tRNA</name>
        <dbReference type="ChEBI" id="CHEBI:17843"/>
    </ligand>
</feature>
<comment type="function">
    <text evidence="7">Hydrolyzes ribosome-free peptidyl-tRNAs (with 1 or more amino acids incorporated), which drop off the ribosome during protein synthesis, or as a result of ribosome stalling.</text>
</comment>
<comment type="similarity">
    <text evidence="5 7 9">Belongs to the PTH family.</text>
</comment>
<accession>A0ABS2GEV5</accession>
<comment type="catalytic activity">
    <reaction evidence="7 8">
        <text>an N-acyl-L-alpha-aminoacyl-tRNA + H2O = an N-acyl-L-amino acid + a tRNA + H(+)</text>
        <dbReference type="Rhea" id="RHEA:54448"/>
        <dbReference type="Rhea" id="RHEA-COMP:10123"/>
        <dbReference type="Rhea" id="RHEA-COMP:13883"/>
        <dbReference type="ChEBI" id="CHEBI:15377"/>
        <dbReference type="ChEBI" id="CHEBI:15378"/>
        <dbReference type="ChEBI" id="CHEBI:59874"/>
        <dbReference type="ChEBI" id="CHEBI:78442"/>
        <dbReference type="ChEBI" id="CHEBI:138191"/>
        <dbReference type="EC" id="3.1.1.29"/>
    </reaction>
</comment>
<evidence type="ECO:0000256" key="7">
    <source>
        <dbReference type="HAMAP-Rule" id="MF_00083"/>
    </source>
</evidence>
<feature type="binding site" evidence="7">
    <location>
        <position position="66"/>
    </location>
    <ligand>
        <name>tRNA</name>
        <dbReference type="ChEBI" id="CHEBI:17843"/>
    </ligand>
</feature>